<evidence type="ECO:0000313" key="7">
    <source>
        <dbReference type="EMBL" id="KAH3694890.1"/>
    </source>
</evidence>
<keyword evidence="1 5" id="KW-0853">WD repeat</keyword>
<evidence type="ECO:0000313" key="8">
    <source>
        <dbReference type="Proteomes" id="UP000828390"/>
    </source>
</evidence>
<feature type="repeat" description="WD" evidence="5">
    <location>
        <begin position="266"/>
        <end position="308"/>
    </location>
</feature>
<dbReference type="PRINTS" id="PR00320">
    <property type="entry name" value="GPROTEINBRPT"/>
</dbReference>
<dbReference type="InterPro" id="IPR020472">
    <property type="entry name" value="WD40_PAC1"/>
</dbReference>
<dbReference type="Gene3D" id="2.130.10.10">
    <property type="entry name" value="YVTN repeat-like/Quinoprotein amine dehydrogenase"/>
    <property type="match status" value="3"/>
</dbReference>
<dbReference type="InterPro" id="IPR015943">
    <property type="entry name" value="WD40/YVTN_repeat-like_dom_sf"/>
</dbReference>
<dbReference type="GO" id="GO:0035861">
    <property type="term" value="C:site of double-strand break"/>
    <property type="evidence" value="ECO:0007669"/>
    <property type="project" value="TreeGrafter"/>
</dbReference>
<dbReference type="PANTHER" id="PTHR16017:SF0">
    <property type="entry name" value="WD REPEAT-CONTAINING PROTEIN 70"/>
    <property type="match status" value="1"/>
</dbReference>
<evidence type="ECO:0000256" key="6">
    <source>
        <dbReference type="SAM" id="MobiDB-lite"/>
    </source>
</evidence>
<comment type="caution">
    <text evidence="7">The sequence shown here is derived from an EMBL/GenBank/DDBJ whole genome shotgun (WGS) entry which is preliminary data.</text>
</comment>
<evidence type="ECO:0000256" key="4">
    <source>
        <dbReference type="ARBA" id="ARBA00040943"/>
    </source>
</evidence>
<protein>
    <recommendedName>
        <fullName evidence="4">WD repeat-containing protein 70</fullName>
    </recommendedName>
</protein>
<dbReference type="InterPro" id="IPR001680">
    <property type="entry name" value="WD40_rpt"/>
</dbReference>
<dbReference type="EMBL" id="JAIWYP010000016">
    <property type="protein sequence ID" value="KAH3694890.1"/>
    <property type="molecule type" value="Genomic_DNA"/>
</dbReference>
<gene>
    <name evidence="7" type="ORF">DPMN_082332</name>
</gene>
<reference evidence="7" key="2">
    <citation type="submission" date="2020-11" db="EMBL/GenBank/DDBJ databases">
        <authorList>
            <person name="McCartney M.A."/>
            <person name="Auch B."/>
            <person name="Kono T."/>
            <person name="Mallez S."/>
            <person name="Becker A."/>
            <person name="Gohl D.M."/>
            <person name="Silverstein K.A.T."/>
            <person name="Koren S."/>
            <person name="Bechman K.B."/>
            <person name="Herman A."/>
            <person name="Abrahante J.E."/>
            <person name="Garbe J."/>
        </authorList>
    </citation>
    <scope>NUCLEOTIDE SEQUENCE</scope>
    <source>
        <strain evidence="7">Duluth1</strain>
        <tissue evidence="7">Whole animal</tissue>
    </source>
</reference>
<evidence type="ECO:0000256" key="3">
    <source>
        <dbReference type="ARBA" id="ARBA00038343"/>
    </source>
</evidence>
<dbReference type="Proteomes" id="UP000828390">
    <property type="component" value="Unassembled WGS sequence"/>
</dbReference>
<dbReference type="PANTHER" id="PTHR16017">
    <property type="entry name" value="GASTRULATION DEFECTIVE PROTEIN 1-RELATED"/>
    <property type="match status" value="1"/>
</dbReference>
<feature type="repeat" description="WD" evidence="5">
    <location>
        <begin position="327"/>
        <end position="348"/>
    </location>
</feature>
<dbReference type="InterPro" id="IPR036322">
    <property type="entry name" value="WD40_repeat_dom_sf"/>
</dbReference>
<dbReference type="InterPro" id="IPR051858">
    <property type="entry name" value="WD_repeat_GAD-1"/>
</dbReference>
<feature type="compositionally biased region" description="Acidic residues" evidence="6">
    <location>
        <begin position="136"/>
        <end position="152"/>
    </location>
</feature>
<feature type="compositionally biased region" description="Acidic residues" evidence="6">
    <location>
        <begin position="100"/>
        <end position="112"/>
    </location>
</feature>
<keyword evidence="2" id="KW-0677">Repeat</keyword>
<dbReference type="Pfam" id="PF00400">
    <property type="entry name" value="WD40"/>
    <property type="match status" value="4"/>
</dbReference>
<feature type="region of interest" description="Disordered" evidence="6">
    <location>
        <begin position="530"/>
        <end position="563"/>
    </location>
</feature>
<proteinExistence type="inferred from homology"/>
<accession>A0A9D3YAN8</accession>
<dbReference type="AlphaFoldDB" id="A0A9D3YAN8"/>
<name>A0A9D3YAN8_DREPO</name>
<feature type="repeat" description="WD" evidence="5">
    <location>
        <begin position="363"/>
        <end position="404"/>
    </location>
</feature>
<organism evidence="7 8">
    <name type="scientific">Dreissena polymorpha</name>
    <name type="common">Zebra mussel</name>
    <name type="synonym">Mytilus polymorpha</name>
    <dbReference type="NCBI Taxonomy" id="45954"/>
    <lineage>
        <taxon>Eukaryota</taxon>
        <taxon>Metazoa</taxon>
        <taxon>Spiralia</taxon>
        <taxon>Lophotrochozoa</taxon>
        <taxon>Mollusca</taxon>
        <taxon>Bivalvia</taxon>
        <taxon>Autobranchia</taxon>
        <taxon>Heteroconchia</taxon>
        <taxon>Euheterodonta</taxon>
        <taxon>Imparidentia</taxon>
        <taxon>Neoheterodontei</taxon>
        <taxon>Myida</taxon>
        <taxon>Dreissenoidea</taxon>
        <taxon>Dreissenidae</taxon>
        <taxon>Dreissena</taxon>
    </lineage>
</organism>
<dbReference type="SMART" id="SM00320">
    <property type="entry name" value="WD40"/>
    <property type="match status" value="6"/>
</dbReference>
<dbReference type="FunFam" id="2.130.10.10:FF:000294">
    <property type="entry name" value="WD repeat-containing protein 70"/>
    <property type="match status" value="1"/>
</dbReference>
<evidence type="ECO:0000256" key="5">
    <source>
        <dbReference type="PROSITE-ProRule" id="PRU00221"/>
    </source>
</evidence>
<dbReference type="GO" id="GO:0005634">
    <property type="term" value="C:nucleus"/>
    <property type="evidence" value="ECO:0007669"/>
    <property type="project" value="TreeGrafter"/>
</dbReference>
<evidence type="ECO:0000256" key="1">
    <source>
        <dbReference type="ARBA" id="ARBA00022574"/>
    </source>
</evidence>
<dbReference type="FunFam" id="2.130.10.10:FF:001038">
    <property type="entry name" value="WD repeat domain 70"/>
    <property type="match status" value="1"/>
</dbReference>
<feature type="region of interest" description="Disordered" evidence="6">
    <location>
        <begin position="50"/>
        <end position="160"/>
    </location>
</feature>
<evidence type="ECO:0000256" key="2">
    <source>
        <dbReference type="ARBA" id="ARBA00022737"/>
    </source>
</evidence>
<feature type="repeat" description="WD" evidence="5">
    <location>
        <begin position="165"/>
        <end position="206"/>
    </location>
</feature>
<dbReference type="PROSITE" id="PS50294">
    <property type="entry name" value="WD_REPEATS_REGION"/>
    <property type="match status" value="2"/>
</dbReference>
<dbReference type="OrthoDB" id="10264376at2759"/>
<keyword evidence="8" id="KW-1185">Reference proteome</keyword>
<dbReference type="SUPFAM" id="SSF50978">
    <property type="entry name" value="WD40 repeat-like"/>
    <property type="match status" value="1"/>
</dbReference>
<dbReference type="PROSITE" id="PS50082">
    <property type="entry name" value="WD_REPEATS_2"/>
    <property type="match status" value="4"/>
</dbReference>
<reference evidence="7" key="1">
    <citation type="journal article" date="2019" name="bioRxiv">
        <title>The Genome of the Zebra Mussel, Dreissena polymorpha: A Resource for Invasive Species Research.</title>
        <authorList>
            <person name="McCartney M.A."/>
            <person name="Auch B."/>
            <person name="Kono T."/>
            <person name="Mallez S."/>
            <person name="Zhang Y."/>
            <person name="Obille A."/>
            <person name="Becker A."/>
            <person name="Abrahante J.E."/>
            <person name="Garbe J."/>
            <person name="Badalamenti J.P."/>
            <person name="Herman A."/>
            <person name="Mangelson H."/>
            <person name="Liachko I."/>
            <person name="Sullivan S."/>
            <person name="Sone E.D."/>
            <person name="Koren S."/>
            <person name="Silverstein K.A.T."/>
            <person name="Beckman K.B."/>
            <person name="Gohl D.M."/>
        </authorList>
    </citation>
    <scope>NUCLEOTIDE SEQUENCE</scope>
    <source>
        <strain evidence="7">Duluth1</strain>
        <tissue evidence="7">Whole animal</tissue>
    </source>
</reference>
<sequence length="646" mass="72422">MSEFDEGKKKARQFDFMAMYEQARQTAIERTASTVKPDDAEDVDEQVARINKQNEVLRESTSFKSTDVEQPSSNASIDSDDEMIGPPLPPSATTSKVQDNEDDDDDDDDDDIIGPPLPPTMTDAGSSPLNKKKADNDEEEDDDDNDEEEDEDPLKKIPSSLQITLDHGKKTVSALAFDPSGARLITGGYDYDVKLFDFAGMDSTLKPFRTLRPCECHPIKQLQYSSTGDVILVVAGNSQAKVLDRDGHEKFECKKGDQYLADMGQTKGHAAMLNSGFFNPKVKAEFMTCSNDGTVRLWDVNDEGKKQRHVIKARCQQGRRVVPTACAYSHDGRWIVAACQDGSIQVWDHNRPFVNVSMMLRSAHMNGSDTSSLCFSYDGRVLASRGGDDTVKLWDIRSLKQPLKVKEGLPNFFPNTDVLFSPDDKLVVTGISVKKSESKGRLVFMERESLDTITELEVSDMSVVRCIWHPRLNQFVVGCGDGKAQLYYDEHKSHRGAKLCVAKKPSKVKQMEIVAHRQIITPYALPMFRQQRESSTKKQEERARKDPVKSHRPDLPVYGPGSGGRLANKGGTLSQYVVQTLVVQKEDPYEDNPREAILRHAKAAAENPIWVAPAYKKTQPVQIFQTEEEKVEEEEIQPPWKKIKKT</sequence>
<feature type="compositionally biased region" description="Polar residues" evidence="6">
    <location>
        <begin position="51"/>
        <end position="77"/>
    </location>
</feature>
<feature type="compositionally biased region" description="Basic and acidic residues" evidence="6">
    <location>
        <begin position="530"/>
        <end position="554"/>
    </location>
</feature>
<comment type="similarity">
    <text evidence="3">Belongs to the WD repeat GAD-1 family.</text>
</comment>